<gene>
    <name evidence="6" type="ORF">KUTeg_001201</name>
    <name evidence="5" type="ORF">KUTeg_022345</name>
</gene>
<dbReference type="Gene3D" id="3.40.50.150">
    <property type="entry name" value="Vaccinia Virus protein VP39"/>
    <property type="match status" value="1"/>
</dbReference>
<evidence type="ECO:0000256" key="2">
    <source>
        <dbReference type="ARBA" id="ARBA00022679"/>
    </source>
</evidence>
<keyword evidence="3" id="KW-0949">S-adenosyl-L-methionine</keyword>
<organism evidence="6 7">
    <name type="scientific">Tegillarca granosa</name>
    <name type="common">Malaysian cockle</name>
    <name type="synonym">Anadara granosa</name>
    <dbReference type="NCBI Taxonomy" id="220873"/>
    <lineage>
        <taxon>Eukaryota</taxon>
        <taxon>Metazoa</taxon>
        <taxon>Spiralia</taxon>
        <taxon>Lophotrochozoa</taxon>
        <taxon>Mollusca</taxon>
        <taxon>Bivalvia</taxon>
        <taxon>Autobranchia</taxon>
        <taxon>Pteriomorphia</taxon>
        <taxon>Arcoida</taxon>
        <taxon>Arcoidea</taxon>
        <taxon>Arcidae</taxon>
        <taxon>Tegillarca</taxon>
    </lineage>
</organism>
<dbReference type="PROSITE" id="PS51682">
    <property type="entry name" value="SAM_OMT_I"/>
    <property type="match status" value="1"/>
</dbReference>
<evidence type="ECO:0000313" key="5">
    <source>
        <dbReference type="EMBL" id="KAJ8300826.1"/>
    </source>
</evidence>
<dbReference type="SUPFAM" id="SSF53335">
    <property type="entry name" value="S-adenosyl-L-methionine-dependent methyltransferases"/>
    <property type="match status" value="1"/>
</dbReference>
<evidence type="ECO:0000256" key="1">
    <source>
        <dbReference type="ARBA" id="ARBA00022603"/>
    </source>
</evidence>
<dbReference type="CDD" id="cd02440">
    <property type="entry name" value="AdoMet_MTases"/>
    <property type="match status" value="1"/>
</dbReference>
<dbReference type="EMBL" id="JARBDR010000110">
    <property type="protein sequence ID" value="KAJ8321247.1"/>
    <property type="molecule type" value="Genomic_DNA"/>
</dbReference>
<comment type="similarity">
    <text evidence="4">Belongs to the class I-like SAM-binding methyltransferase superfamily. Cation-dependent O-methyltransferase family.</text>
</comment>
<accession>A0ABQ9FVH3</accession>
<dbReference type="Proteomes" id="UP001217089">
    <property type="component" value="Unassembled WGS sequence"/>
</dbReference>
<evidence type="ECO:0008006" key="8">
    <source>
        <dbReference type="Google" id="ProtNLM"/>
    </source>
</evidence>
<dbReference type="InterPro" id="IPR002935">
    <property type="entry name" value="SAM_O-MeTrfase"/>
</dbReference>
<dbReference type="Pfam" id="PF01596">
    <property type="entry name" value="Methyltransf_3"/>
    <property type="match status" value="1"/>
</dbReference>
<evidence type="ECO:0000256" key="3">
    <source>
        <dbReference type="ARBA" id="ARBA00022691"/>
    </source>
</evidence>
<dbReference type="InterPro" id="IPR029063">
    <property type="entry name" value="SAM-dependent_MTases_sf"/>
</dbReference>
<comment type="caution">
    <text evidence="6">The sequence shown here is derived from an EMBL/GenBank/DDBJ whole genome shotgun (WGS) entry which is preliminary data.</text>
</comment>
<evidence type="ECO:0000313" key="6">
    <source>
        <dbReference type="EMBL" id="KAJ8321247.1"/>
    </source>
</evidence>
<keyword evidence="1" id="KW-0489">Methyltransferase</keyword>
<name>A0ABQ9FVH3_TEGGR</name>
<evidence type="ECO:0000313" key="7">
    <source>
        <dbReference type="Proteomes" id="UP001217089"/>
    </source>
</evidence>
<evidence type="ECO:0000256" key="4">
    <source>
        <dbReference type="ARBA" id="ARBA00023453"/>
    </source>
</evidence>
<keyword evidence="2" id="KW-0808">Transferase</keyword>
<sequence length="184" mass="20310">MKSLVSLSKATRVLEIGLFTGYSALAMAEALPPDGVVISLEMEPYLAKLANENFKKSSHGKKISVRIGLAKDKLMELAGKGDKFDIIFVDANKEEYVDYYKIIMDNDLLSKNGMIVVDNALYRGGPYTDIGDKRGTALQTFNEVIASDKTLHHVMLSVRDGILLIQRKKDVEPDTTNVNGTQVN</sequence>
<dbReference type="PANTHER" id="PTHR10509:SF14">
    <property type="entry name" value="CAFFEOYL-COA O-METHYLTRANSFERASE 3-RELATED"/>
    <property type="match status" value="1"/>
</dbReference>
<reference evidence="6 7" key="1">
    <citation type="submission" date="2022-12" db="EMBL/GenBank/DDBJ databases">
        <title>Chromosome-level genome of Tegillarca granosa.</title>
        <authorList>
            <person name="Kim J."/>
        </authorList>
    </citation>
    <scope>NUCLEOTIDE SEQUENCE [LARGE SCALE GENOMIC DNA]</scope>
    <source>
        <strain evidence="6">Teg-2019</strain>
        <tissue evidence="6">Adductor muscle</tissue>
    </source>
</reference>
<protein>
    <recommendedName>
        <fullName evidence="8">Caffeoyl-CoA O-methyltransferase</fullName>
    </recommendedName>
</protein>
<dbReference type="EMBL" id="JARBDR010000919">
    <property type="protein sequence ID" value="KAJ8300826.1"/>
    <property type="molecule type" value="Genomic_DNA"/>
</dbReference>
<proteinExistence type="inferred from homology"/>
<dbReference type="InterPro" id="IPR050362">
    <property type="entry name" value="Cation-dep_OMT"/>
</dbReference>
<dbReference type="PANTHER" id="PTHR10509">
    <property type="entry name" value="O-METHYLTRANSFERASE-RELATED"/>
    <property type="match status" value="1"/>
</dbReference>
<keyword evidence="7" id="KW-1185">Reference proteome</keyword>